<reference evidence="1 2" key="1">
    <citation type="submission" date="2018-01" db="EMBL/GenBank/DDBJ databases">
        <title>Draft genome sequence of Jiangella sp. GTF31.</title>
        <authorList>
            <person name="Sahin N."/>
            <person name="Ay H."/>
            <person name="Saygin H."/>
        </authorList>
    </citation>
    <scope>NUCLEOTIDE SEQUENCE [LARGE SCALE GENOMIC DNA]</scope>
    <source>
        <strain evidence="1 2">GTF31</strain>
    </source>
</reference>
<comment type="caution">
    <text evidence="1">The sequence shown here is derived from an EMBL/GenBank/DDBJ whole genome shotgun (WGS) entry which is preliminary data.</text>
</comment>
<gene>
    <name evidence="1" type="ORF">C1I92_20820</name>
</gene>
<accession>A0A2W2C6Y8</accession>
<evidence type="ECO:0000313" key="2">
    <source>
        <dbReference type="Proteomes" id="UP000248764"/>
    </source>
</evidence>
<protein>
    <submittedName>
        <fullName evidence="1">Uncharacterized protein</fullName>
    </submittedName>
</protein>
<evidence type="ECO:0000313" key="1">
    <source>
        <dbReference type="EMBL" id="PZF81536.1"/>
    </source>
</evidence>
<dbReference type="Proteomes" id="UP000248764">
    <property type="component" value="Unassembled WGS sequence"/>
</dbReference>
<keyword evidence="2" id="KW-1185">Reference proteome</keyword>
<organism evidence="1 2">
    <name type="scientific">Jiangella anatolica</name>
    <dbReference type="NCBI Taxonomy" id="2670374"/>
    <lineage>
        <taxon>Bacteria</taxon>
        <taxon>Bacillati</taxon>
        <taxon>Actinomycetota</taxon>
        <taxon>Actinomycetes</taxon>
        <taxon>Jiangellales</taxon>
        <taxon>Jiangellaceae</taxon>
        <taxon>Jiangella</taxon>
    </lineage>
</organism>
<dbReference type="EMBL" id="POTW01000056">
    <property type="protein sequence ID" value="PZF81536.1"/>
    <property type="molecule type" value="Genomic_DNA"/>
</dbReference>
<dbReference type="AlphaFoldDB" id="A0A2W2C6Y8"/>
<name>A0A2W2C6Y8_9ACTN</name>
<sequence>MATPADTHRLLDLAREFAAEVQDVLNKTVCNGAVVGAVVSWDRTSKQDIVIVGTLLDGVVAQPVRLCLGRERPKCWLDAQYRCDFDDRGRFLMVVSSYFGIYAPDGVKTLCHYDYERNKAGYPAAHLQVAGTCPALGELPGKRSADELAKLHFPVGGRRYRPTIEDMVEFVISEGFAKGRDGWGRIVAQHRDRFHQKQLSALVRRHPDIARAVLADMENSA</sequence>
<dbReference type="RefSeq" id="WP_111256564.1">
    <property type="nucleotide sequence ID" value="NZ_POTW01000056.1"/>
</dbReference>
<proteinExistence type="predicted"/>